<organism evidence="8 9">
    <name type="scientific">Lishizhenia tianjinensis</name>
    <dbReference type="NCBI Taxonomy" id="477690"/>
    <lineage>
        <taxon>Bacteria</taxon>
        <taxon>Pseudomonadati</taxon>
        <taxon>Bacteroidota</taxon>
        <taxon>Flavobacteriia</taxon>
        <taxon>Flavobacteriales</taxon>
        <taxon>Crocinitomicaceae</taxon>
        <taxon>Lishizhenia</taxon>
    </lineage>
</organism>
<evidence type="ECO:0000256" key="5">
    <source>
        <dbReference type="ARBA" id="ARBA00022975"/>
    </source>
</evidence>
<dbReference type="InterPro" id="IPR023031">
    <property type="entry name" value="OPRT"/>
</dbReference>
<evidence type="ECO:0000259" key="7">
    <source>
        <dbReference type="Pfam" id="PF00156"/>
    </source>
</evidence>
<proteinExistence type="inferred from homology"/>
<feature type="binding site" evidence="6">
    <location>
        <position position="104"/>
    </location>
    <ligand>
        <name>5-phospho-alpha-D-ribose 1-diphosphate</name>
        <dbReference type="ChEBI" id="CHEBI:58017"/>
        <note>ligand shared between dimeric partners</note>
    </ligand>
</feature>
<keyword evidence="4 6" id="KW-0808">Transferase</keyword>
<sequence>MILNKDNASKVAEFLLQIKAIKLEPTSPFTWASGWKSPIYCDNRKTLSYPNIRTFIRQSYSEIILEKYGKPDVIAGVATGGIAQGALVAQELGVPFIYVRSSAKGHGLGNQIEGDFSEGQNVVVIEDLISTGGSSLKAVEALREAGLNVKGLAAIFSYGFKISQKNFEEANCPYVVLSNYDILMDLALEQGAISKEDLVSLREWKENPAEWSPKEA</sequence>
<dbReference type="EC" id="2.4.2.10" evidence="2 6"/>
<feature type="binding site" evidence="6">
    <location>
        <position position="100"/>
    </location>
    <ligand>
        <name>5-phospho-alpha-D-ribose 1-diphosphate</name>
        <dbReference type="ChEBI" id="CHEBI:58017"/>
        <note>ligand shared between dimeric partners</note>
    </ligand>
</feature>
<dbReference type="PANTHER" id="PTHR19278">
    <property type="entry name" value="OROTATE PHOSPHORIBOSYLTRANSFERASE"/>
    <property type="match status" value="1"/>
</dbReference>
<dbReference type="PANTHER" id="PTHR19278:SF9">
    <property type="entry name" value="URIDINE 5'-MONOPHOSPHATE SYNTHASE"/>
    <property type="match status" value="1"/>
</dbReference>
<dbReference type="RefSeq" id="WP_090247155.1">
    <property type="nucleotide sequence ID" value="NZ_FPAS01000001.1"/>
</dbReference>
<dbReference type="STRING" id="477690.SAMN05216474_1041"/>
<comment type="caution">
    <text evidence="6">Lacks conserved residue(s) required for the propagation of feature annotation.</text>
</comment>
<dbReference type="Gene3D" id="3.40.50.2020">
    <property type="match status" value="1"/>
</dbReference>
<dbReference type="NCBIfam" id="TIGR00336">
    <property type="entry name" value="pyrE"/>
    <property type="match status" value="1"/>
</dbReference>
<keyword evidence="5 6" id="KW-0665">Pyrimidine biosynthesis</keyword>
<dbReference type="AlphaFoldDB" id="A0A1I6YN18"/>
<protein>
    <recommendedName>
        <fullName evidence="2 6">Orotate phosphoribosyltransferase</fullName>
        <shortName evidence="6">OPRT</shortName>
        <shortName evidence="6">OPRTase</shortName>
        <ecNumber evidence="2 6">2.4.2.10</ecNumber>
    </recommendedName>
</protein>
<feature type="binding site" description="in other chain" evidence="6">
    <location>
        <begin position="126"/>
        <end position="134"/>
    </location>
    <ligand>
        <name>5-phospho-alpha-D-ribose 1-diphosphate</name>
        <dbReference type="ChEBI" id="CHEBI:58017"/>
        <note>ligand shared between dimeric partners</note>
    </ligand>
</feature>
<evidence type="ECO:0000256" key="2">
    <source>
        <dbReference type="ARBA" id="ARBA00011971"/>
    </source>
</evidence>
<name>A0A1I6YN18_9FLAO</name>
<dbReference type="GO" id="GO:0019856">
    <property type="term" value="P:pyrimidine nucleobase biosynthetic process"/>
    <property type="evidence" value="ECO:0007669"/>
    <property type="project" value="TreeGrafter"/>
</dbReference>
<evidence type="ECO:0000256" key="1">
    <source>
        <dbReference type="ARBA" id="ARBA00004889"/>
    </source>
</evidence>
<dbReference type="EMBL" id="FPAS01000001">
    <property type="protein sequence ID" value="SFT51929.1"/>
    <property type="molecule type" value="Genomic_DNA"/>
</dbReference>
<dbReference type="Proteomes" id="UP000236454">
    <property type="component" value="Unassembled WGS sequence"/>
</dbReference>
<feature type="domain" description="Phosphoribosyltransferase" evidence="7">
    <location>
        <begin position="57"/>
        <end position="160"/>
    </location>
</feature>
<keyword evidence="9" id="KW-1185">Reference proteome</keyword>
<keyword evidence="6" id="KW-0460">Magnesium</keyword>
<accession>A0A1I6YN18</accession>
<comment type="pathway">
    <text evidence="1 6">Pyrimidine metabolism; UMP biosynthesis via de novo pathway; UMP from orotate: step 1/2.</text>
</comment>
<dbReference type="InterPro" id="IPR029057">
    <property type="entry name" value="PRTase-like"/>
</dbReference>
<feature type="binding site" evidence="6">
    <location>
        <position position="130"/>
    </location>
    <ligand>
        <name>orotate</name>
        <dbReference type="ChEBI" id="CHEBI:30839"/>
    </ligand>
</feature>
<dbReference type="HAMAP" id="MF_01208">
    <property type="entry name" value="PyrE"/>
    <property type="match status" value="1"/>
</dbReference>
<dbReference type="CDD" id="cd06223">
    <property type="entry name" value="PRTases_typeI"/>
    <property type="match status" value="1"/>
</dbReference>
<dbReference type="UniPathway" id="UPA00070">
    <property type="reaction ID" value="UER00119"/>
</dbReference>
<evidence type="ECO:0000256" key="4">
    <source>
        <dbReference type="ARBA" id="ARBA00022679"/>
    </source>
</evidence>
<feature type="binding site" evidence="6">
    <location>
        <position position="106"/>
    </location>
    <ligand>
        <name>5-phospho-alpha-D-ribose 1-diphosphate</name>
        <dbReference type="ChEBI" id="CHEBI:58017"/>
        <note>ligand shared between dimeric partners</note>
    </ligand>
</feature>
<evidence type="ECO:0000256" key="6">
    <source>
        <dbReference type="HAMAP-Rule" id="MF_01208"/>
    </source>
</evidence>
<comment type="function">
    <text evidence="6">Catalyzes the transfer of a ribosyl phosphate group from 5-phosphoribose 1-diphosphate to orotate, leading to the formation of orotidine monophosphate (OMP).</text>
</comment>
<evidence type="ECO:0000256" key="3">
    <source>
        <dbReference type="ARBA" id="ARBA00022676"/>
    </source>
</evidence>
<evidence type="ECO:0000313" key="8">
    <source>
        <dbReference type="EMBL" id="SFT51929.1"/>
    </source>
</evidence>
<dbReference type="InterPro" id="IPR000836">
    <property type="entry name" value="PRTase_dom"/>
</dbReference>
<comment type="similarity">
    <text evidence="6">Belongs to the purine/pyrimidine phosphoribosyltransferase family. PyrE subfamily.</text>
</comment>
<comment type="cofactor">
    <cofactor evidence="6">
        <name>Mg(2+)</name>
        <dbReference type="ChEBI" id="CHEBI:18420"/>
    </cofactor>
</comment>
<comment type="catalytic activity">
    <reaction evidence="6">
        <text>orotidine 5'-phosphate + diphosphate = orotate + 5-phospho-alpha-D-ribose 1-diphosphate</text>
        <dbReference type="Rhea" id="RHEA:10380"/>
        <dbReference type="ChEBI" id="CHEBI:30839"/>
        <dbReference type="ChEBI" id="CHEBI:33019"/>
        <dbReference type="ChEBI" id="CHEBI:57538"/>
        <dbReference type="ChEBI" id="CHEBI:58017"/>
        <dbReference type="EC" id="2.4.2.10"/>
    </reaction>
</comment>
<dbReference type="Pfam" id="PF00156">
    <property type="entry name" value="Pribosyltran"/>
    <property type="match status" value="1"/>
</dbReference>
<reference evidence="8 9" key="1">
    <citation type="submission" date="2016-10" db="EMBL/GenBank/DDBJ databases">
        <authorList>
            <person name="de Groot N.N."/>
        </authorList>
    </citation>
    <scope>NUCLEOTIDE SEQUENCE [LARGE SCALE GENOMIC DNA]</scope>
    <source>
        <strain evidence="8 9">CGMCC 1.7005</strain>
    </source>
</reference>
<dbReference type="InterPro" id="IPR004467">
    <property type="entry name" value="Or_phspho_trans_dom"/>
</dbReference>
<comment type="subunit">
    <text evidence="6">Homodimer.</text>
</comment>
<gene>
    <name evidence="6" type="primary">pyrE</name>
    <name evidence="8" type="ORF">SAMN05216474_1041</name>
</gene>
<dbReference type="OrthoDB" id="9802134at2"/>
<dbReference type="GO" id="GO:0044205">
    <property type="term" value="P:'de novo' UMP biosynthetic process"/>
    <property type="evidence" value="ECO:0007669"/>
    <property type="project" value="UniProtKB-UniRule"/>
</dbReference>
<dbReference type="GO" id="GO:0000287">
    <property type="term" value="F:magnesium ion binding"/>
    <property type="evidence" value="ECO:0007669"/>
    <property type="project" value="UniProtKB-UniRule"/>
</dbReference>
<dbReference type="GO" id="GO:0004588">
    <property type="term" value="F:orotate phosphoribosyltransferase activity"/>
    <property type="evidence" value="ECO:0007669"/>
    <property type="project" value="UniProtKB-UniRule"/>
</dbReference>
<evidence type="ECO:0000313" key="9">
    <source>
        <dbReference type="Proteomes" id="UP000236454"/>
    </source>
</evidence>
<keyword evidence="3 6" id="KW-0328">Glycosyltransferase</keyword>
<dbReference type="SUPFAM" id="SSF53271">
    <property type="entry name" value="PRTase-like"/>
    <property type="match status" value="1"/>
</dbReference>